<evidence type="ECO:0000313" key="1">
    <source>
        <dbReference type="EMBL" id="BBX88182.1"/>
    </source>
</evidence>
<evidence type="ECO:0008006" key="3">
    <source>
        <dbReference type="Google" id="ProtNLM"/>
    </source>
</evidence>
<keyword evidence="1" id="KW-0614">Plasmid</keyword>
<name>A0ABN5Z1Z9_9MYCO</name>
<dbReference type="InterPro" id="IPR001387">
    <property type="entry name" value="Cro/C1-type_HTH"/>
</dbReference>
<dbReference type="InterPro" id="IPR010982">
    <property type="entry name" value="Lambda_DNA-bd_dom_sf"/>
</dbReference>
<gene>
    <name evidence="1" type="ORF">MAUB_63830</name>
</gene>
<accession>A0ABN5Z1Z9</accession>
<reference evidence="1 2" key="1">
    <citation type="journal article" date="2019" name="Emerg. Microbes Infect.">
        <title>Comprehensive subspecies identification of 175 nontuberculous mycobacteria species based on 7547 genomic profiles.</title>
        <authorList>
            <person name="Matsumoto Y."/>
            <person name="Kinjo T."/>
            <person name="Motooka D."/>
            <person name="Nabeya D."/>
            <person name="Jung N."/>
            <person name="Uechi K."/>
            <person name="Horii T."/>
            <person name="Iida T."/>
            <person name="Fujita J."/>
            <person name="Nakamura S."/>
        </authorList>
    </citation>
    <scope>NUCLEOTIDE SEQUENCE [LARGE SCALE GENOMIC DNA]</scope>
    <source>
        <strain evidence="1 2">JCM 15296</strain>
        <plasmid evidence="1">pJCM15296</plasmid>
    </source>
</reference>
<sequence>MATTTTRLGALIDRYKAAHGVADTELARRIGVTRRGLNNWRTETLRNLPDLDNLTAIARVTGQPYRNVLSAALFDSGYLTETNIGDPRPYSEVLQDAIAVLTEAAHLTNQPMRQTSSGDWEPNPDPRAALAIDWAEFVTHALAGAAANVGGTERILAGRPGSWEADVIRQALTATVGPDEWNLWRHRTEPVKVTLNPERILFDTDSSSWFDDLDAAEAELSRREDAINPGHVYSYPGHELSEEMRRYYLDRGVEVIDGPPPPEPTAEEIEAAFAAARDDPDGFAFAADPAEQEALDAIEALRAQLEALQRQELAEYGERLAVAVREQLEALALPVPVIVTVDLDTPWDKAPESILRGWAVGAIDTAIAEGIARVATPDTLPSTPLERAEAMRTRE</sequence>
<organism evidence="1 2">
    <name type="scientific">Mycolicibacterium aubagnense</name>
    <dbReference type="NCBI Taxonomy" id="319707"/>
    <lineage>
        <taxon>Bacteria</taxon>
        <taxon>Bacillati</taxon>
        <taxon>Actinomycetota</taxon>
        <taxon>Actinomycetes</taxon>
        <taxon>Mycobacteriales</taxon>
        <taxon>Mycobacteriaceae</taxon>
        <taxon>Mycolicibacterium</taxon>
    </lineage>
</organism>
<dbReference type="RefSeq" id="WP_138230768.1">
    <property type="nucleotide sequence ID" value="NZ_AP022578.1"/>
</dbReference>
<protein>
    <recommendedName>
        <fullName evidence="3">HTH cro/C1-type domain-containing protein</fullName>
    </recommendedName>
</protein>
<dbReference type="Gene3D" id="1.10.260.40">
    <property type="entry name" value="lambda repressor-like DNA-binding domains"/>
    <property type="match status" value="1"/>
</dbReference>
<geneLocation type="plasmid" evidence="1 2">
    <name>pJCM15296</name>
</geneLocation>
<dbReference type="Proteomes" id="UP000465609">
    <property type="component" value="Plasmid pJCM15296"/>
</dbReference>
<dbReference type="CDD" id="cd00093">
    <property type="entry name" value="HTH_XRE"/>
    <property type="match status" value="1"/>
</dbReference>
<dbReference type="EMBL" id="AP022578">
    <property type="protein sequence ID" value="BBX88182.1"/>
    <property type="molecule type" value="Genomic_DNA"/>
</dbReference>
<evidence type="ECO:0000313" key="2">
    <source>
        <dbReference type="Proteomes" id="UP000465609"/>
    </source>
</evidence>
<dbReference type="SUPFAM" id="SSF47413">
    <property type="entry name" value="lambda repressor-like DNA-binding domains"/>
    <property type="match status" value="1"/>
</dbReference>
<keyword evidence="2" id="KW-1185">Reference proteome</keyword>
<proteinExistence type="predicted"/>